<dbReference type="GO" id="GO:0005665">
    <property type="term" value="C:RNA polymerase II, core complex"/>
    <property type="evidence" value="ECO:0007669"/>
    <property type="project" value="TreeGrafter"/>
</dbReference>
<name>A0AAU9SWZ3_THLAR</name>
<dbReference type="GO" id="GO:0003899">
    <property type="term" value="F:DNA-directed RNA polymerase activity"/>
    <property type="evidence" value="ECO:0007669"/>
    <property type="project" value="InterPro"/>
</dbReference>
<gene>
    <name evidence="7" type="ORF">TAV2_LOCUS20447</name>
</gene>
<evidence type="ECO:0000256" key="2">
    <source>
        <dbReference type="ARBA" id="ARBA00023163"/>
    </source>
</evidence>
<dbReference type="PANTHER" id="PTHR10535:SF0">
    <property type="entry name" value="DNA-DIRECTED RNA POLYMERASES I, II, AND III SUBUNIT RPABC1"/>
    <property type="match status" value="1"/>
</dbReference>
<comment type="subcellular location">
    <subcellularLocation>
        <location evidence="1">Nucleus</location>
    </subcellularLocation>
</comment>
<dbReference type="GO" id="GO:0042797">
    <property type="term" value="P:tRNA transcription by RNA polymerase III"/>
    <property type="evidence" value="ECO:0007669"/>
    <property type="project" value="TreeGrafter"/>
</dbReference>
<evidence type="ECO:0000256" key="1">
    <source>
        <dbReference type="ARBA" id="ARBA00004123"/>
    </source>
</evidence>
<keyword evidence="2" id="KW-0804">Transcription</keyword>
<dbReference type="Gene3D" id="3.40.1340.10">
    <property type="entry name" value="RNA polymerase, Rpb5, N-terminal domain"/>
    <property type="match status" value="1"/>
</dbReference>
<evidence type="ECO:0000256" key="4">
    <source>
        <dbReference type="ARBA" id="ARBA00025765"/>
    </source>
</evidence>
<dbReference type="InterPro" id="IPR014381">
    <property type="entry name" value="Arch_Rpo5/euc_Rpb5"/>
</dbReference>
<dbReference type="GO" id="GO:0003677">
    <property type="term" value="F:DNA binding"/>
    <property type="evidence" value="ECO:0007669"/>
    <property type="project" value="InterPro"/>
</dbReference>
<dbReference type="InterPro" id="IPR036710">
    <property type="entry name" value="RNA_pol_Rpb5_N_sf"/>
</dbReference>
<dbReference type="AlphaFoldDB" id="A0AAU9SWZ3"/>
<evidence type="ECO:0000259" key="6">
    <source>
        <dbReference type="Pfam" id="PF03871"/>
    </source>
</evidence>
<dbReference type="Gene3D" id="3.90.940.20">
    <property type="entry name" value="RPB5-like RNA polymerase subunit"/>
    <property type="match status" value="1"/>
</dbReference>
<comment type="similarity">
    <text evidence="4">Belongs to the archaeal Rpo5/eukaryotic RPB5 RNA polymerase subunit family.</text>
</comment>
<dbReference type="GO" id="GO:0006366">
    <property type="term" value="P:transcription by RNA polymerase II"/>
    <property type="evidence" value="ECO:0007669"/>
    <property type="project" value="TreeGrafter"/>
</dbReference>
<evidence type="ECO:0000256" key="3">
    <source>
        <dbReference type="ARBA" id="ARBA00023242"/>
    </source>
</evidence>
<proteinExistence type="inferred from homology"/>
<dbReference type="Proteomes" id="UP000836841">
    <property type="component" value="Chromosome 6"/>
</dbReference>
<accession>A0AAU9SWZ3</accession>
<dbReference type="PIRSF" id="PIRSF000747">
    <property type="entry name" value="RPB5"/>
    <property type="match status" value="1"/>
</dbReference>
<dbReference type="GO" id="GO:0006362">
    <property type="term" value="P:transcription elongation by RNA polymerase I"/>
    <property type="evidence" value="ECO:0007669"/>
    <property type="project" value="TreeGrafter"/>
</dbReference>
<evidence type="ECO:0000313" key="7">
    <source>
        <dbReference type="EMBL" id="CAH2072331.1"/>
    </source>
</evidence>
<evidence type="ECO:0000259" key="5">
    <source>
        <dbReference type="Pfam" id="PF01191"/>
    </source>
</evidence>
<dbReference type="HAMAP" id="MF_00025">
    <property type="entry name" value="RNApol_Rpo5_RPB5"/>
    <property type="match status" value="1"/>
</dbReference>
<dbReference type="InterPro" id="IPR000783">
    <property type="entry name" value="RNA_pol_subH/Rpb5_C"/>
</dbReference>
<dbReference type="SUPFAM" id="SSF55287">
    <property type="entry name" value="RPB5-like RNA polymerase subunit"/>
    <property type="match status" value="1"/>
</dbReference>
<evidence type="ECO:0000313" key="8">
    <source>
        <dbReference type="Proteomes" id="UP000836841"/>
    </source>
</evidence>
<dbReference type="Pfam" id="PF01191">
    <property type="entry name" value="RNA_pol_Rpb5_C"/>
    <property type="match status" value="1"/>
</dbReference>
<protein>
    <submittedName>
        <fullName evidence="7">Uncharacterized protein</fullName>
    </submittedName>
</protein>
<dbReference type="PANTHER" id="PTHR10535">
    <property type="entry name" value="DNA-DIRECTED RNA POLYMERASES I, II, AND III SUBUNIT RPABC1"/>
    <property type="match status" value="1"/>
</dbReference>
<keyword evidence="3" id="KW-0539">Nucleus</keyword>
<dbReference type="InterPro" id="IPR035913">
    <property type="entry name" value="RPB5-like_sf"/>
</dbReference>
<keyword evidence="8" id="KW-1185">Reference proteome</keyword>
<feature type="domain" description="RNA polymerase subunit H/Rpb5 C-terminal" evidence="5">
    <location>
        <begin position="131"/>
        <end position="203"/>
    </location>
</feature>
<sequence length="204" mass="24398">MSLPEEEIRKLFRVHKTLNQMLKDRGYIVTDSEIEMTEEEFVEKYGENMTREDRVTLKIKRNDESVKLVVIFLKEPKPKVNEVRPYIKRMQSEKVFRAIFVVKESTRYVLDLISQTPKLHLEIFMETELLMNVKDHVFVPDHRALTTEEKKALLEKYTVKENQLPRIRVTDPVAKYYGLRRGEVVKIIRQSETADRYVTYRYVV</sequence>
<feature type="domain" description="RNA polymerase Rpb5 N-terminal" evidence="6">
    <location>
        <begin position="5"/>
        <end position="90"/>
    </location>
</feature>
<dbReference type="NCBIfam" id="NF007129">
    <property type="entry name" value="PRK09570.1"/>
    <property type="match status" value="1"/>
</dbReference>
<organism evidence="7 8">
    <name type="scientific">Thlaspi arvense</name>
    <name type="common">Field penny-cress</name>
    <dbReference type="NCBI Taxonomy" id="13288"/>
    <lineage>
        <taxon>Eukaryota</taxon>
        <taxon>Viridiplantae</taxon>
        <taxon>Streptophyta</taxon>
        <taxon>Embryophyta</taxon>
        <taxon>Tracheophyta</taxon>
        <taxon>Spermatophyta</taxon>
        <taxon>Magnoliopsida</taxon>
        <taxon>eudicotyledons</taxon>
        <taxon>Gunneridae</taxon>
        <taxon>Pentapetalae</taxon>
        <taxon>rosids</taxon>
        <taxon>malvids</taxon>
        <taxon>Brassicales</taxon>
        <taxon>Brassicaceae</taxon>
        <taxon>Thlaspideae</taxon>
        <taxon>Thlaspi</taxon>
    </lineage>
</organism>
<dbReference type="GO" id="GO:0005666">
    <property type="term" value="C:RNA polymerase III complex"/>
    <property type="evidence" value="ECO:0007669"/>
    <property type="project" value="TreeGrafter"/>
</dbReference>
<dbReference type="SUPFAM" id="SSF53036">
    <property type="entry name" value="Eukaryotic RPB5 N-terminal domain"/>
    <property type="match status" value="1"/>
</dbReference>
<dbReference type="FunFam" id="3.40.1340.10:FF:000001">
    <property type="entry name" value="DNA-directed RNA polymerases I, II, and III subunit RPABC1"/>
    <property type="match status" value="1"/>
</dbReference>
<dbReference type="Pfam" id="PF03871">
    <property type="entry name" value="RNA_pol_Rpb5_N"/>
    <property type="match status" value="1"/>
</dbReference>
<dbReference type="FunFam" id="3.90.940.20:FF:000001">
    <property type="entry name" value="DNA-directed RNA polymerases I, II, and III subunit RPABC1"/>
    <property type="match status" value="1"/>
</dbReference>
<dbReference type="EMBL" id="OU466862">
    <property type="protein sequence ID" value="CAH2072331.1"/>
    <property type="molecule type" value="Genomic_DNA"/>
</dbReference>
<reference evidence="7 8" key="1">
    <citation type="submission" date="2022-03" db="EMBL/GenBank/DDBJ databases">
        <authorList>
            <person name="Nunn A."/>
            <person name="Chopra R."/>
            <person name="Nunn A."/>
            <person name="Contreras Garrido A."/>
        </authorList>
    </citation>
    <scope>NUCLEOTIDE SEQUENCE [LARGE SCALE GENOMIC DNA]</scope>
</reference>
<dbReference type="GO" id="GO:0005736">
    <property type="term" value="C:RNA polymerase I complex"/>
    <property type="evidence" value="ECO:0007669"/>
    <property type="project" value="TreeGrafter"/>
</dbReference>
<dbReference type="InterPro" id="IPR005571">
    <property type="entry name" value="RNA_pol_Rpb5_N"/>
</dbReference>